<reference evidence="4 5" key="1">
    <citation type="submission" date="2015-01" db="EMBL/GenBank/DDBJ databases">
        <title>The Genome Sequence of Ochroconis gallopava CBS43764.</title>
        <authorList>
            <consortium name="The Broad Institute Genomics Platform"/>
            <person name="Cuomo C."/>
            <person name="de Hoog S."/>
            <person name="Gorbushina A."/>
            <person name="Stielow B."/>
            <person name="Teixiera M."/>
            <person name="Abouelleil A."/>
            <person name="Chapman S.B."/>
            <person name="Priest M."/>
            <person name="Young S.K."/>
            <person name="Wortman J."/>
            <person name="Nusbaum C."/>
            <person name="Birren B."/>
        </authorList>
    </citation>
    <scope>NUCLEOTIDE SEQUENCE [LARGE SCALE GENOMIC DNA]</scope>
    <source>
        <strain evidence="4 5">CBS 43764</strain>
    </source>
</reference>
<evidence type="ECO:0000313" key="5">
    <source>
        <dbReference type="Proteomes" id="UP000053259"/>
    </source>
</evidence>
<dbReference type="InterPro" id="IPR011043">
    <property type="entry name" value="Gal_Oxase/kelch_b-propeller"/>
</dbReference>
<evidence type="ECO:0008006" key="6">
    <source>
        <dbReference type="Google" id="ProtNLM"/>
    </source>
</evidence>
<dbReference type="InterPro" id="IPR014756">
    <property type="entry name" value="Ig_E-set"/>
</dbReference>
<dbReference type="PANTHER" id="PTHR32208:SF21">
    <property type="entry name" value="LOW QUALITY PROTEIN: ALDEHYDE OXIDASE GLOX-LIKE"/>
    <property type="match status" value="1"/>
</dbReference>
<evidence type="ECO:0000256" key="1">
    <source>
        <dbReference type="ARBA" id="ARBA00022729"/>
    </source>
</evidence>
<dbReference type="SUPFAM" id="SSF81296">
    <property type="entry name" value="E set domains"/>
    <property type="match status" value="1"/>
</dbReference>
<dbReference type="AlphaFoldDB" id="A0A0D1XK58"/>
<dbReference type="STRING" id="253628.A0A0D1XK58"/>
<dbReference type="InterPro" id="IPR013783">
    <property type="entry name" value="Ig-like_fold"/>
</dbReference>
<dbReference type="OrthoDB" id="2019572at2759"/>
<organism evidence="4 5">
    <name type="scientific">Verruconis gallopava</name>
    <dbReference type="NCBI Taxonomy" id="253628"/>
    <lineage>
        <taxon>Eukaryota</taxon>
        <taxon>Fungi</taxon>
        <taxon>Dikarya</taxon>
        <taxon>Ascomycota</taxon>
        <taxon>Pezizomycotina</taxon>
        <taxon>Dothideomycetes</taxon>
        <taxon>Pleosporomycetidae</taxon>
        <taxon>Venturiales</taxon>
        <taxon>Sympoventuriaceae</taxon>
        <taxon>Verruconis</taxon>
    </lineage>
</organism>
<dbReference type="InterPro" id="IPR037293">
    <property type="entry name" value="Gal_Oxidase_central_sf"/>
</dbReference>
<protein>
    <recommendedName>
        <fullName evidence="6">Galactose oxidase-like Early set domain-containing protein</fullName>
    </recommendedName>
</protein>
<dbReference type="Pfam" id="PF09118">
    <property type="entry name" value="GO-like_E_set"/>
    <property type="match status" value="1"/>
</dbReference>
<keyword evidence="5" id="KW-1185">Reference proteome</keyword>
<proteinExistence type="predicted"/>
<dbReference type="Gene3D" id="2.130.10.80">
    <property type="entry name" value="Galactose oxidase/kelch, beta-propeller"/>
    <property type="match status" value="1"/>
</dbReference>
<dbReference type="Proteomes" id="UP000053259">
    <property type="component" value="Unassembled WGS sequence"/>
</dbReference>
<dbReference type="VEuPathDB" id="FungiDB:PV09_06155"/>
<gene>
    <name evidence="4" type="ORF">PV09_06155</name>
</gene>
<accession>A0A0D1XK58</accession>
<keyword evidence="1" id="KW-0732">Signal</keyword>
<evidence type="ECO:0000259" key="3">
    <source>
        <dbReference type="Pfam" id="PF09118"/>
    </source>
</evidence>
<dbReference type="RefSeq" id="XP_016212590.1">
    <property type="nucleotide sequence ID" value="XM_016359754.1"/>
</dbReference>
<dbReference type="CDD" id="cd02851">
    <property type="entry name" value="E_set_GO_C"/>
    <property type="match status" value="1"/>
</dbReference>
<feature type="domain" description="Glyoxal oxidase N-terminal" evidence="2">
    <location>
        <begin position="105"/>
        <end position="464"/>
    </location>
</feature>
<sequence length="576" mass="61744">MDLVVPISEIQYVGIGPEEPVALCMDTAEIAHCGAGCQSGPCLLNGAVEAPSAKPASPNPIPGTFQVIGDSGVPVMHAALLPNGHVVFIDKVENYTKLILPNGRFAYAAEWDPLTAQVTALSMKTNAFCSAGTFLADGTLLSIGGNGPLESIDPTVGDGYKSLRTLRRSINDRSFDGQSFAEAGNLSSARWYASAQILSDGRIFVASGSLNGLDPTVAANNNPTYEILSQTGTPLTQSTSLDILLRNQPYYMYPFIHLLRTGDLFVFTSKSSELWSPVIKSALLVYPDLPGEYRTYPNTGTSVLLPLSSDNHWDPEVIICGGGAYQDLASPTDPSCGRIAPLAENPKWEMDAMPEGRAMVEGVLLPDGTIVFLNGCNQGAQGFLLATKPTLDALLYDPNAPLGQRWTTLARSSIPRLYHSVALLLLDGTIMIAGSNPVEQPVLKATADYPFTTEFRVEIYTPPYLSGENANKRPINVTLSETRLKANGSYFSLSFKAPSGANQLKVCLYHGGFVTHSLHMGQRMMFLDTIGWETGQSSQIVNVTMPPSNNVAPPGPYVLYVLVDGIPSVGQFVMVS</sequence>
<evidence type="ECO:0000313" key="4">
    <source>
        <dbReference type="EMBL" id="KIW02721.1"/>
    </source>
</evidence>
<feature type="domain" description="Galactose oxidase-like Early set" evidence="3">
    <location>
        <begin position="473"/>
        <end position="575"/>
    </location>
</feature>
<dbReference type="EMBL" id="KN847548">
    <property type="protein sequence ID" value="KIW02721.1"/>
    <property type="molecule type" value="Genomic_DNA"/>
</dbReference>
<evidence type="ECO:0000259" key="2">
    <source>
        <dbReference type="Pfam" id="PF07250"/>
    </source>
</evidence>
<dbReference type="GeneID" id="27314128"/>
<name>A0A0D1XK58_9PEZI</name>
<dbReference type="InterPro" id="IPR015202">
    <property type="entry name" value="GO-like_E_set"/>
</dbReference>
<dbReference type="SUPFAM" id="SSF50965">
    <property type="entry name" value="Galactose oxidase, central domain"/>
    <property type="match status" value="1"/>
</dbReference>
<dbReference type="Gene3D" id="2.60.40.10">
    <property type="entry name" value="Immunoglobulins"/>
    <property type="match status" value="1"/>
</dbReference>
<dbReference type="InParanoid" id="A0A0D1XK58"/>
<dbReference type="HOGENOM" id="CLU_009630_0_0_1"/>
<dbReference type="Pfam" id="PF07250">
    <property type="entry name" value="Glyoxal_oxid_N"/>
    <property type="match status" value="1"/>
</dbReference>
<dbReference type="InterPro" id="IPR009880">
    <property type="entry name" value="Glyoxal_oxidase_N"/>
</dbReference>
<dbReference type="PANTHER" id="PTHR32208">
    <property type="entry name" value="SECRETED PROTEIN-RELATED"/>
    <property type="match status" value="1"/>
</dbReference>